<dbReference type="InterPro" id="IPR050466">
    <property type="entry name" value="Carboxylest/Gibb_receptor"/>
</dbReference>
<dbReference type="Pfam" id="PF07859">
    <property type="entry name" value="Abhydrolase_3"/>
    <property type="match status" value="1"/>
</dbReference>
<evidence type="ECO:0000313" key="3">
    <source>
        <dbReference type="EMBL" id="GFA71123.1"/>
    </source>
</evidence>
<dbReference type="AlphaFoldDB" id="A0A699K1J5"/>
<dbReference type="Gene3D" id="3.40.50.1820">
    <property type="entry name" value="alpha/beta hydrolase"/>
    <property type="match status" value="1"/>
</dbReference>
<protein>
    <submittedName>
        <fullName evidence="3">Probable carboxylesterase 8</fullName>
    </submittedName>
</protein>
<evidence type="ECO:0000256" key="1">
    <source>
        <dbReference type="ARBA" id="ARBA00010515"/>
    </source>
</evidence>
<proteinExistence type="inferred from homology"/>
<dbReference type="PANTHER" id="PTHR23024">
    <property type="entry name" value="ARYLACETAMIDE DEACETYLASE"/>
    <property type="match status" value="1"/>
</dbReference>
<comment type="similarity">
    <text evidence="1">Belongs to the 'GDXG' lipolytic enzyme family.</text>
</comment>
<dbReference type="SUPFAM" id="SSF53474">
    <property type="entry name" value="alpha/beta-Hydrolases"/>
    <property type="match status" value="1"/>
</dbReference>
<organism evidence="3">
    <name type="scientific">Tanacetum cinerariifolium</name>
    <name type="common">Dalmatian daisy</name>
    <name type="synonym">Chrysanthemum cinerariifolium</name>
    <dbReference type="NCBI Taxonomy" id="118510"/>
    <lineage>
        <taxon>Eukaryota</taxon>
        <taxon>Viridiplantae</taxon>
        <taxon>Streptophyta</taxon>
        <taxon>Embryophyta</taxon>
        <taxon>Tracheophyta</taxon>
        <taxon>Spermatophyta</taxon>
        <taxon>Magnoliopsida</taxon>
        <taxon>eudicotyledons</taxon>
        <taxon>Gunneridae</taxon>
        <taxon>Pentapetalae</taxon>
        <taxon>asterids</taxon>
        <taxon>campanulids</taxon>
        <taxon>Asterales</taxon>
        <taxon>Asteraceae</taxon>
        <taxon>Asteroideae</taxon>
        <taxon>Anthemideae</taxon>
        <taxon>Anthemidinae</taxon>
        <taxon>Tanacetum</taxon>
    </lineage>
</organism>
<dbReference type="EMBL" id="BKCJ010473408">
    <property type="protein sequence ID" value="GFA71123.1"/>
    <property type="molecule type" value="Genomic_DNA"/>
</dbReference>
<sequence>VVISLEYRLAHEHRLPAAYDDGMEAIKWLCDQASKVNGCDEWLSEFADFSKVYLMGYSVGGNLTYHAGLRALDLDLDPIKIVGLIMDQPFFGGVKRTEAELRLLNDHILPLAATDLMWSLALPLGCHKDHEYCNPLLDQKKSTSERIKRLPSCLIRVNGEDPMVNRQKDFAKMLEAHGVLVTRKFYDEGCHGADVFDPKKAQILYDDVKTFIWG</sequence>
<evidence type="ECO:0000259" key="2">
    <source>
        <dbReference type="Pfam" id="PF07859"/>
    </source>
</evidence>
<dbReference type="GO" id="GO:0016787">
    <property type="term" value="F:hydrolase activity"/>
    <property type="evidence" value="ECO:0007669"/>
    <property type="project" value="InterPro"/>
</dbReference>
<dbReference type="InterPro" id="IPR013094">
    <property type="entry name" value="AB_hydrolase_3"/>
</dbReference>
<comment type="caution">
    <text evidence="3">The sequence shown here is derived from an EMBL/GenBank/DDBJ whole genome shotgun (WGS) entry which is preliminary data.</text>
</comment>
<name>A0A699K1J5_TANCI</name>
<feature type="domain" description="Alpha/beta hydrolase fold-3" evidence="2">
    <location>
        <begin position="1"/>
        <end position="192"/>
    </location>
</feature>
<reference evidence="3" key="1">
    <citation type="journal article" date="2019" name="Sci. Rep.">
        <title>Draft genome of Tanacetum cinerariifolium, the natural source of mosquito coil.</title>
        <authorList>
            <person name="Yamashiro T."/>
            <person name="Shiraishi A."/>
            <person name="Satake H."/>
            <person name="Nakayama K."/>
        </authorList>
    </citation>
    <scope>NUCLEOTIDE SEQUENCE</scope>
</reference>
<gene>
    <name evidence="3" type="ORF">Tci_643095</name>
</gene>
<dbReference type="PANTHER" id="PTHR23024:SF594">
    <property type="entry name" value="CARBOXYLESTERASE"/>
    <property type="match status" value="1"/>
</dbReference>
<dbReference type="InterPro" id="IPR029058">
    <property type="entry name" value="AB_hydrolase_fold"/>
</dbReference>
<accession>A0A699K1J5</accession>
<feature type="non-terminal residue" evidence="3">
    <location>
        <position position="1"/>
    </location>
</feature>